<feature type="compositionally biased region" description="Pro residues" evidence="1">
    <location>
        <begin position="69"/>
        <end position="79"/>
    </location>
</feature>
<dbReference type="Proteomes" id="UP000834106">
    <property type="component" value="Chromosome 17"/>
</dbReference>
<feature type="region of interest" description="Disordered" evidence="1">
    <location>
        <begin position="439"/>
        <end position="489"/>
    </location>
</feature>
<accession>A0AAD2A3W3</accession>
<evidence type="ECO:0000259" key="2">
    <source>
        <dbReference type="Pfam" id="PF03732"/>
    </source>
</evidence>
<feature type="domain" description="Retrotransposon gag" evidence="2">
    <location>
        <begin position="201"/>
        <end position="287"/>
    </location>
</feature>
<gene>
    <name evidence="3" type="ORF">FPE_LOCUS28440</name>
</gene>
<dbReference type="InterPro" id="IPR005162">
    <property type="entry name" value="Retrotrans_gag_dom"/>
</dbReference>
<keyword evidence="4" id="KW-1185">Reference proteome</keyword>
<feature type="compositionally biased region" description="Basic and acidic residues" evidence="1">
    <location>
        <begin position="439"/>
        <end position="456"/>
    </location>
</feature>
<protein>
    <recommendedName>
        <fullName evidence="2">Retrotransposon gag domain-containing protein</fullName>
    </recommendedName>
</protein>
<feature type="compositionally biased region" description="Polar residues" evidence="1">
    <location>
        <begin position="29"/>
        <end position="41"/>
    </location>
</feature>
<evidence type="ECO:0000313" key="4">
    <source>
        <dbReference type="Proteomes" id="UP000834106"/>
    </source>
</evidence>
<feature type="region of interest" description="Disordered" evidence="1">
    <location>
        <begin position="324"/>
        <end position="363"/>
    </location>
</feature>
<dbReference type="Pfam" id="PF03732">
    <property type="entry name" value="Retrotrans_gag"/>
    <property type="match status" value="1"/>
</dbReference>
<dbReference type="EMBL" id="OU503052">
    <property type="protein sequence ID" value="CAI9781010.1"/>
    <property type="molecule type" value="Genomic_DNA"/>
</dbReference>
<reference evidence="3" key="1">
    <citation type="submission" date="2023-05" db="EMBL/GenBank/DDBJ databases">
        <authorList>
            <person name="Huff M."/>
        </authorList>
    </citation>
    <scope>NUCLEOTIDE SEQUENCE</scope>
</reference>
<feature type="compositionally biased region" description="Basic and acidic residues" evidence="1">
    <location>
        <begin position="333"/>
        <end position="354"/>
    </location>
</feature>
<sequence length="489" mass="54422">MVNTRSSHLPASSSAPDQPPAPERPIHQGESSAVPTPQPATVTAGAFEELRQRVATLTQLLIGRSTPQDPAPERTPVPPKDFMDDARARDNRQAHDNGGTGASGIPPIASASRLVTMDSGELARIIQDGITAGLQKNTKGITGFIPNTPFTPEVLSYPLPDKFKFPHVKEFDGTTDPINHLNVYTDVMNLQVAPDPVMCKAFPQTLTNAARDWFATLEPNSIASFSDLADKFSAFFASSKRIRKTAATLMQLRQGPNETLRNFMTRFNGERLQIPDLHITAAVSALMYAVKCEVFKMSLSKTPPKSVTELLTRRKKYINMEEAMKTIPSSEKTQLKRPSEPNLRRDYDRGRPKPDGLPGPFTRLNTSKTNILMEIRDMKELKWPPRLRSLPGARDKSKYYDYHKDHGHTTEECLILQREIEALIRRGFLKAYIGNDKRPRNEYNRGKISESREESKQTAGTINIIVGGIASGGDSHNGRKQYARQYGSA</sequence>
<dbReference type="PANTHER" id="PTHR33223">
    <property type="entry name" value="CCHC-TYPE DOMAIN-CONTAINING PROTEIN"/>
    <property type="match status" value="1"/>
</dbReference>
<proteinExistence type="predicted"/>
<evidence type="ECO:0000256" key="1">
    <source>
        <dbReference type="SAM" id="MobiDB-lite"/>
    </source>
</evidence>
<organism evidence="3 4">
    <name type="scientific">Fraxinus pennsylvanica</name>
    <dbReference type="NCBI Taxonomy" id="56036"/>
    <lineage>
        <taxon>Eukaryota</taxon>
        <taxon>Viridiplantae</taxon>
        <taxon>Streptophyta</taxon>
        <taxon>Embryophyta</taxon>
        <taxon>Tracheophyta</taxon>
        <taxon>Spermatophyta</taxon>
        <taxon>Magnoliopsida</taxon>
        <taxon>eudicotyledons</taxon>
        <taxon>Gunneridae</taxon>
        <taxon>Pentapetalae</taxon>
        <taxon>asterids</taxon>
        <taxon>lamiids</taxon>
        <taxon>Lamiales</taxon>
        <taxon>Oleaceae</taxon>
        <taxon>Oleeae</taxon>
        <taxon>Fraxinus</taxon>
    </lineage>
</organism>
<feature type="region of interest" description="Disordered" evidence="1">
    <location>
        <begin position="1"/>
        <end position="47"/>
    </location>
</feature>
<name>A0AAD2A3W3_9LAMI</name>
<feature type="region of interest" description="Disordered" evidence="1">
    <location>
        <begin position="61"/>
        <end position="84"/>
    </location>
</feature>
<dbReference type="AlphaFoldDB" id="A0AAD2A3W3"/>
<dbReference type="PANTHER" id="PTHR33223:SF10">
    <property type="entry name" value="AMINOTRANSFERASE-LIKE PLANT MOBILE DOMAIN-CONTAINING PROTEIN"/>
    <property type="match status" value="1"/>
</dbReference>
<evidence type="ECO:0000313" key="3">
    <source>
        <dbReference type="EMBL" id="CAI9781010.1"/>
    </source>
</evidence>